<name>A0A2P2L2F2_RHIMU</name>
<dbReference type="AlphaFoldDB" id="A0A2P2L2F2"/>
<dbReference type="EMBL" id="GGEC01031639">
    <property type="protein sequence ID" value="MBX12123.1"/>
    <property type="molecule type" value="Transcribed_RNA"/>
</dbReference>
<evidence type="ECO:0000313" key="2">
    <source>
        <dbReference type="EMBL" id="MBX12123.1"/>
    </source>
</evidence>
<sequence>MICQIFLYFTDFLFIDCLLLSKWNYLVYAVMFSLDGLSLLILIFNRLEVTSPCCLSFQRNNLVIAHWGLIMQSMCGCLLGYLSCMRSYSNNNRLGVEYC</sequence>
<feature type="transmembrane region" description="Helical" evidence="1">
    <location>
        <begin position="64"/>
        <end position="84"/>
    </location>
</feature>
<keyword evidence="1" id="KW-1133">Transmembrane helix</keyword>
<protein>
    <submittedName>
        <fullName evidence="2">Uncharacterized protein</fullName>
    </submittedName>
</protein>
<reference evidence="2" key="1">
    <citation type="submission" date="2018-02" db="EMBL/GenBank/DDBJ databases">
        <title>Rhizophora mucronata_Transcriptome.</title>
        <authorList>
            <person name="Meera S.P."/>
            <person name="Sreeshan A."/>
            <person name="Augustine A."/>
        </authorList>
    </citation>
    <scope>NUCLEOTIDE SEQUENCE</scope>
    <source>
        <tissue evidence="2">Leaf</tissue>
    </source>
</reference>
<proteinExistence type="predicted"/>
<feature type="transmembrane region" description="Helical" evidence="1">
    <location>
        <begin position="25"/>
        <end position="44"/>
    </location>
</feature>
<keyword evidence="1" id="KW-0812">Transmembrane</keyword>
<organism evidence="2">
    <name type="scientific">Rhizophora mucronata</name>
    <name type="common">Asiatic mangrove</name>
    <dbReference type="NCBI Taxonomy" id="61149"/>
    <lineage>
        <taxon>Eukaryota</taxon>
        <taxon>Viridiplantae</taxon>
        <taxon>Streptophyta</taxon>
        <taxon>Embryophyta</taxon>
        <taxon>Tracheophyta</taxon>
        <taxon>Spermatophyta</taxon>
        <taxon>Magnoliopsida</taxon>
        <taxon>eudicotyledons</taxon>
        <taxon>Gunneridae</taxon>
        <taxon>Pentapetalae</taxon>
        <taxon>rosids</taxon>
        <taxon>fabids</taxon>
        <taxon>Malpighiales</taxon>
        <taxon>Rhizophoraceae</taxon>
        <taxon>Rhizophora</taxon>
    </lineage>
</organism>
<keyword evidence="1" id="KW-0472">Membrane</keyword>
<evidence type="ECO:0000256" key="1">
    <source>
        <dbReference type="SAM" id="Phobius"/>
    </source>
</evidence>
<accession>A0A2P2L2F2</accession>